<evidence type="ECO:0000256" key="2">
    <source>
        <dbReference type="SAM" id="SignalP"/>
    </source>
</evidence>
<evidence type="ECO:0000256" key="1">
    <source>
        <dbReference type="SAM" id="Phobius"/>
    </source>
</evidence>
<dbReference type="InterPro" id="IPR019336">
    <property type="entry name" value="GPR180/TMEM145_TM"/>
</dbReference>
<feature type="transmembrane region" description="Helical" evidence="1">
    <location>
        <begin position="370"/>
        <end position="388"/>
    </location>
</feature>
<dbReference type="Proteomes" id="UP000038045">
    <property type="component" value="Unplaced"/>
</dbReference>
<dbReference type="AlphaFoldDB" id="A0A0N5A3C2"/>
<dbReference type="Pfam" id="PF10192">
    <property type="entry name" value="GPR180-TMEM145_TM"/>
    <property type="match status" value="1"/>
</dbReference>
<accession>A0A0N5A3C2</accession>
<dbReference type="STRING" id="131310.A0A0N5A3C2"/>
<feature type="transmembrane region" description="Helical" evidence="1">
    <location>
        <begin position="432"/>
        <end position="453"/>
    </location>
</feature>
<dbReference type="PANTHER" id="PTHR23252:SF43">
    <property type="entry name" value="INTIMAL THICKNESS RELATED RECEPTOR IRP DOMAIN-CONTAINING PROTEIN"/>
    <property type="match status" value="1"/>
</dbReference>
<dbReference type="InterPro" id="IPR047831">
    <property type="entry name" value="GPR180/TMEM145"/>
</dbReference>
<evidence type="ECO:0000259" key="3">
    <source>
        <dbReference type="Pfam" id="PF10192"/>
    </source>
</evidence>
<keyword evidence="2" id="KW-0732">Signal</keyword>
<feature type="transmembrane region" description="Helical" evidence="1">
    <location>
        <begin position="400"/>
        <end position="420"/>
    </location>
</feature>
<feature type="chain" id="PRO_5005892843" evidence="2">
    <location>
        <begin position="22"/>
        <end position="493"/>
    </location>
</feature>
<keyword evidence="1" id="KW-0812">Transmembrane</keyword>
<dbReference type="GO" id="GO:0007186">
    <property type="term" value="P:G protein-coupled receptor signaling pathway"/>
    <property type="evidence" value="ECO:0007669"/>
    <property type="project" value="InterPro"/>
</dbReference>
<keyword evidence="1" id="KW-0472">Membrane</keyword>
<feature type="transmembrane region" description="Helical" evidence="1">
    <location>
        <begin position="291"/>
        <end position="311"/>
    </location>
</feature>
<feature type="domain" description="GPR180/TMEM145 transmembrane" evidence="3">
    <location>
        <begin position="228"/>
        <end position="448"/>
    </location>
</feature>
<dbReference type="PANTHER" id="PTHR23252">
    <property type="entry name" value="INTIMAL THICKNESS RECEPTOR-RELATED"/>
    <property type="match status" value="1"/>
</dbReference>
<organism evidence="4 5">
    <name type="scientific">Parastrongyloides trichosuri</name>
    <name type="common">Possum-specific nematode worm</name>
    <dbReference type="NCBI Taxonomy" id="131310"/>
    <lineage>
        <taxon>Eukaryota</taxon>
        <taxon>Metazoa</taxon>
        <taxon>Ecdysozoa</taxon>
        <taxon>Nematoda</taxon>
        <taxon>Chromadorea</taxon>
        <taxon>Rhabditida</taxon>
        <taxon>Tylenchina</taxon>
        <taxon>Panagrolaimomorpha</taxon>
        <taxon>Strongyloidoidea</taxon>
        <taxon>Strongyloididae</taxon>
        <taxon>Parastrongyloides</taxon>
    </lineage>
</organism>
<feature type="transmembrane region" description="Helical" evidence="1">
    <location>
        <begin position="223"/>
        <end position="241"/>
    </location>
</feature>
<keyword evidence="4" id="KW-1185">Reference proteome</keyword>
<dbReference type="WBParaSite" id="PTRK_0001612800.1">
    <property type="protein sequence ID" value="PTRK_0001612800.1"/>
    <property type="gene ID" value="PTRK_0001612800"/>
</dbReference>
<feature type="signal peptide" evidence="2">
    <location>
        <begin position="1"/>
        <end position="21"/>
    </location>
</feature>
<keyword evidence="1" id="KW-1133">Transmembrane helix</keyword>
<protein>
    <submittedName>
        <fullName evidence="5">GpcrRhopsn4 domain-containing protein</fullName>
    </submittedName>
</protein>
<sequence length="493" mass="57661">MVPRLLYLLIIVSFNTLYVNCIRVTGEWIPKNEPLKFITKFGFQQLNPLDVPNSMGFVYGNITTKETLQQLNGHYLLAIIPETKINGFLRKEIKRDNLFCGELLKDLTKIAFDSRCFNNGSRGDIFRWIPCPINKLCVDEDDPGKVLPNYQMTFRIQEPVTPEYWYVVGVSCYLDEKCEWKEFKKDSATLEYDIWLTNGNPTLKWNNLFRLQLSFDKQRLEDIYFIALFLYIILFVIHRQSSKSRDRLIKTSIYYKIIHYSITFHLISFFLSTLNICSVAWSGKGIDIANFLSKIFQIIGISYVSLFMIKFSQEWRLHMSKPKGLSRLTRKIWLALTGVSIFLYIIKYFFFMTNIHTPGEFETYPDCGLMLIRCIYTVWFLYEIRCYIDSVSDLNQASFLAHFGASALVWFIYLPVFGIFTRFISEFWRAKIIVGITTFADTMAVGCLVNFLFQRDSSERILQATLPIDIMSLQRMDSTDSADKILLEDCDDE</sequence>
<name>A0A0N5A3C2_PARTI</name>
<reference evidence="5" key="1">
    <citation type="submission" date="2017-02" db="UniProtKB">
        <authorList>
            <consortium name="WormBaseParasite"/>
        </authorList>
    </citation>
    <scope>IDENTIFICATION</scope>
</reference>
<proteinExistence type="predicted"/>
<evidence type="ECO:0000313" key="4">
    <source>
        <dbReference type="Proteomes" id="UP000038045"/>
    </source>
</evidence>
<feature type="transmembrane region" description="Helical" evidence="1">
    <location>
        <begin position="332"/>
        <end position="350"/>
    </location>
</feature>
<dbReference type="GO" id="GO:0019236">
    <property type="term" value="P:response to pheromone"/>
    <property type="evidence" value="ECO:0007669"/>
    <property type="project" value="InterPro"/>
</dbReference>
<evidence type="ECO:0000313" key="5">
    <source>
        <dbReference type="WBParaSite" id="PTRK_0001612800.1"/>
    </source>
</evidence>
<feature type="transmembrane region" description="Helical" evidence="1">
    <location>
        <begin position="253"/>
        <end position="271"/>
    </location>
</feature>